<keyword evidence="1" id="KW-0227">DNA damage</keyword>
<name>A0A5J5LM26_HALHI</name>
<sequence>MLKGRPADDASMEAPTGDAGIYARESSYLDRYVQLGEAGDRIISLSFPSQPEDDAGADHALLDRIDEYLQGVEDDFADVTVGLTVPTDQRTVLEAVQEIPYGEDATVAQVARMTPDLDDDDEDDLAQVRKALAANPVPLLIPDHRVRDGPSAAPPPVEQKLRAIEGL</sequence>
<dbReference type="InterPro" id="IPR014048">
    <property type="entry name" value="MethylDNA_cys_MeTrfase_DNA-bd"/>
</dbReference>
<keyword evidence="4" id="KW-0489">Methyltransferase</keyword>
<evidence type="ECO:0000256" key="1">
    <source>
        <dbReference type="ARBA" id="ARBA00022763"/>
    </source>
</evidence>
<comment type="caution">
    <text evidence="4">The sequence shown here is derived from an EMBL/GenBank/DDBJ whole genome shotgun (WGS) entry which is preliminary data.</text>
</comment>
<dbReference type="GO" id="GO:0008168">
    <property type="term" value="F:methyltransferase activity"/>
    <property type="evidence" value="ECO:0007669"/>
    <property type="project" value="UniProtKB-KW"/>
</dbReference>
<dbReference type="CDD" id="cd06445">
    <property type="entry name" value="ATase"/>
    <property type="match status" value="1"/>
</dbReference>
<dbReference type="EMBL" id="RQWK01000001">
    <property type="protein sequence ID" value="KAA9410647.1"/>
    <property type="molecule type" value="Genomic_DNA"/>
</dbReference>
<evidence type="ECO:0000313" key="4">
    <source>
        <dbReference type="EMBL" id="KAA9410647.1"/>
    </source>
</evidence>
<dbReference type="AlphaFoldDB" id="A0A5J5LM26"/>
<dbReference type="Pfam" id="PF01035">
    <property type="entry name" value="DNA_binding_1"/>
    <property type="match status" value="1"/>
</dbReference>
<keyword evidence="4" id="KW-0808">Transferase</keyword>
<gene>
    <name evidence="4" type="ORF">EGO51_12835</name>
</gene>
<organism evidence="4 5">
    <name type="scientific">Haloarcula hispanica</name>
    <dbReference type="NCBI Taxonomy" id="51589"/>
    <lineage>
        <taxon>Archaea</taxon>
        <taxon>Methanobacteriati</taxon>
        <taxon>Methanobacteriota</taxon>
        <taxon>Stenosarchaea group</taxon>
        <taxon>Halobacteria</taxon>
        <taxon>Halobacteriales</taxon>
        <taxon>Haloarculaceae</taxon>
        <taxon>Haloarcula</taxon>
    </lineage>
</organism>
<feature type="region of interest" description="Disordered" evidence="2">
    <location>
        <begin position="1"/>
        <end position="20"/>
    </location>
</feature>
<evidence type="ECO:0000313" key="5">
    <source>
        <dbReference type="Proteomes" id="UP000326244"/>
    </source>
</evidence>
<dbReference type="Gene3D" id="1.10.10.10">
    <property type="entry name" value="Winged helix-like DNA-binding domain superfamily/Winged helix DNA-binding domain"/>
    <property type="match status" value="1"/>
</dbReference>
<feature type="domain" description="Methylated-DNA-[protein]-cysteine S-methyltransferase DNA binding" evidence="3">
    <location>
        <begin position="89"/>
        <end position="146"/>
    </location>
</feature>
<feature type="region of interest" description="Disordered" evidence="2">
    <location>
        <begin position="141"/>
        <end position="167"/>
    </location>
</feature>
<accession>A0A5J5LM26</accession>
<dbReference type="InterPro" id="IPR036388">
    <property type="entry name" value="WH-like_DNA-bd_sf"/>
</dbReference>
<proteinExistence type="predicted"/>
<dbReference type="GeneID" id="25155031"/>
<dbReference type="InterPro" id="IPR036217">
    <property type="entry name" value="MethylDNA_cys_MeTrfase_DNAb"/>
</dbReference>
<evidence type="ECO:0000259" key="3">
    <source>
        <dbReference type="Pfam" id="PF01035"/>
    </source>
</evidence>
<dbReference type="Proteomes" id="UP000326244">
    <property type="component" value="Unassembled WGS sequence"/>
</dbReference>
<dbReference type="GO" id="GO:0006281">
    <property type="term" value="P:DNA repair"/>
    <property type="evidence" value="ECO:0007669"/>
    <property type="project" value="InterPro"/>
</dbReference>
<evidence type="ECO:0000256" key="2">
    <source>
        <dbReference type="SAM" id="MobiDB-lite"/>
    </source>
</evidence>
<protein>
    <submittedName>
        <fullName evidence="4">Methylated-DNA--[protein]-cysteine S-methyltransferase</fullName>
    </submittedName>
</protein>
<reference evidence="4 5" key="1">
    <citation type="submission" date="2018-11" db="EMBL/GenBank/DDBJ databases">
        <title>Genomic analysis of Haloarcula hispanica CBA1121.</title>
        <authorList>
            <person name="Kim Y.B."/>
            <person name="Roh S.W."/>
        </authorList>
    </citation>
    <scope>NUCLEOTIDE SEQUENCE [LARGE SCALE GENOMIC DNA]</scope>
    <source>
        <strain evidence="4 5">CBA1121</strain>
    </source>
</reference>
<dbReference type="GO" id="GO:0032259">
    <property type="term" value="P:methylation"/>
    <property type="evidence" value="ECO:0007669"/>
    <property type="project" value="UniProtKB-KW"/>
</dbReference>
<dbReference type="RefSeq" id="WP_023843387.1">
    <property type="nucleotide sequence ID" value="NZ_BAABRG010000001.1"/>
</dbReference>
<dbReference type="SUPFAM" id="SSF46767">
    <property type="entry name" value="Methylated DNA-protein cysteine methyltransferase, C-terminal domain"/>
    <property type="match status" value="1"/>
</dbReference>